<accession>A0A939JPI9</accession>
<comment type="caution">
    <text evidence="2">The sequence shown here is derived from an EMBL/GenBank/DDBJ whole genome shotgun (WGS) entry which is preliminary data.</text>
</comment>
<feature type="region of interest" description="Disordered" evidence="1">
    <location>
        <begin position="99"/>
        <end position="119"/>
    </location>
</feature>
<evidence type="ECO:0000313" key="2">
    <source>
        <dbReference type="EMBL" id="MBO0654568.1"/>
    </source>
</evidence>
<proteinExistence type="predicted"/>
<evidence type="ECO:0000256" key="1">
    <source>
        <dbReference type="SAM" id="MobiDB-lite"/>
    </source>
</evidence>
<gene>
    <name evidence="2" type="ORF">J1792_17805</name>
</gene>
<sequence>MEEQRDLTDPLLREALLNVRREVLLPRAYVRRDAGYPEPVVLQLLGGAHPQDREEWLDLMYSGASERWVRAGRPESYRPEPAADGRQYVCSGQSAAALAWESPKPAESVDENEGERTNE</sequence>
<dbReference type="RefSeq" id="WP_143587777.1">
    <property type="nucleotide sequence ID" value="NZ_JAFMOF010000002.1"/>
</dbReference>
<reference evidence="2" key="1">
    <citation type="submission" date="2021-03" db="EMBL/GenBank/DDBJ databases">
        <title>Streptomyces strains.</title>
        <authorList>
            <person name="Lund M.B."/>
            <person name="Toerring T."/>
        </authorList>
    </citation>
    <scope>NUCLEOTIDE SEQUENCE</scope>
    <source>
        <strain evidence="2">JCM 4242</strain>
    </source>
</reference>
<protein>
    <submittedName>
        <fullName evidence="2">Uncharacterized protein</fullName>
    </submittedName>
</protein>
<evidence type="ECO:0000313" key="3">
    <source>
        <dbReference type="Proteomes" id="UP000664781"/>
    </source>
</evidence>
<dbReference type="AlphaFoldDB" id="A0A939JPI9"/>
<keyword evidence="3" id="KW-1185">Reference proteome</keyword>
<dbReference type="EMBL" id="JAFMOF010000002">
    <property type="protein sequence ID" value="MBO0654568.1"/>
    <property type="molecule type" value="Genomic_DNA"/>
</dbReference>
<organism evidence="2 3">
    <name type="scientific">Streptomyces triculaminicus</name>
    <dbReference type="NCBI Taxonomy" id="2816232"/>
    <lineage>
        <taxon>Bacteria</taxon>
        <taxon>Bacillati</taxon>
        <taxon>Actinomycetota</taxon>
        <taxon>Actinomycetes</taxon>
        <taxon>Kitasatosporales</taxon>
        <taxon>Streptomycetaceae</taxon>
        <taxon>Streptomyces</taxon>
    </lineage>
</organism>
<name>A0A939JPI9_9ACTN</name>
<dbReference type="Proteomes" id="UP000664781">
    <property type="component" value="Unassembled WGS sequence"/>
</dbReference>